<dbReference type="GO" id="GO:0046872">
    <property type="term" value="F:metal ion binding"/>
    <property type="evidence" value="ECO:0007669"/>
    <property type="project" value="UniProtKB-KW"/>
</dbReference>
<organism evidence="6">
    <name type="scientific">Candidatus Nitrotoga fabula</name>
    <dbReference type="NCBI Taxonomy" id="2182327"/>
    <lineage>
        <taxon>Bacteria</taxon>
        <taxon>Pseudomonadati</taxon>
        <taxon>Pseudomonadota</taxon>
        <taxon>Betaproteobacteria</taxon>
        <taxon>Nitrosomonadales</taxon>
        <taxon>Gallionellaceae</taxon>
        <taxon>Candidatus Nitrotoga</taxon>
    </lineage>
</organism>
<protein>
    <submittedName>
        <fullName evidence="6">Electron transport protein SCO1/SenC</fullName>
    </submittedName>
</protein>
<dbReference type="PANTHER" id="PTHR12151:SF25">
    <property type="entry name" value="LINALOOL DEHYDRATASE_ISOMERASE DOMAIN-CONTAINING PROTEIN"/>
    <property type="match status" value="1"/>
</dbReference>
<evidence type="ECO:0000256" key="4">
    <source>
        <dbReference type="PIRSR" id="PIRSR603782-2"/>
    </source>
</evidence>
<sequence>MRSLIPLLIALLLTGCERPDPLPSPFQAIDVSWRYDEKPADFRLTEPSGKVLKLSDFKDKVVVLFFGYTHCPEICPTTLADLAQAMRLLGKDADRVQVLFVTLDPERDTPQVLGKYVPFFHPSFLGLYGDAQATAKAADTFAISYEKHAEKKGYLLDHSDGTYLIGTGGKPVLLSPYNQRVEFIVQDIKLLLQKGN</sequence>
<proteinExistence type="inferred from homology"/>
<dbReference type="InterPro" id="IPR003782">
    <property type="entry name" value="SCO1/SenC"/>
</dbReference>
<feature type="domain" description="Thioredoxin" evidence="5">
    <location>
        <begin position="33"/>
        <end position="193"/>
    </location>
</feature>
<feature type="disulfide bond" description="Redox-active" evidence="4">
    <location>
        <begin position="71"/>
        <end position="75"/>
    </location>
</feature>
<dbReference type="PROSITE" id="PS51352">
    <property type="entry name" value="THIOREDOXIN_2"/>
    <property type="match status" value="1"/>
</dbReference>
<reference evidence="6" key="1">
    <citation type="submission" date="2018-05" db="EMBL/GenBank/DDBJ databases">
        <authorList>
            <person name="Lanie J.A."/>
            <person name="Ng W.-L."/>
            <person name="Kazmierczak K.M."/>
            <person name="Andrzejewski T.M."/>
            <person name="Davidsen T.M."/>
            <person name="Wayne K.J."/>
            <person name="Tettelin H."/>
            <person name="Glass J.I."/>
            <person name="Rusch D."/>
            <person name="Podicherti R."/>
            <person name="Tsui H.-C.T."/>
            <person name="Winkler M.E."/>
        </authorList>
    </citation>
    <scope>NUCLEOTIDE SEQUENCE</scope>
    <source>
        <strain evidence="6">KNB</strain>
    </source>
</reference>
<feature type="binding site" evidence="3">
    <location>
        <position position="158"/>
    </location>
    <ligand>
        <name>Cu cation</name>
        <dbReference type="ChEBI" id="CHEBI:23378"/>
    </ligand>
</feature>
<evidence type="ECO:0000256" key="3">
    <source>
        <dbReference type="PIRSR" id="PIRSR603782-1"/>
    </source>
</evidence>
<dbReference type="AlphaFoldDB" id="A0A2X0SCP2"/>
<dbReference type="Pfam" id="PF02630">
    <property type="entry name" value="SCO1-SenC"/>
    <property type="match status" value="1"/>
</dbReference>
<keyword evidence="4" id="KW-1015">Disulfide bond</keyword>
<dbReference type="PANTHER" id="PTHR12151">
    <property type="entry name" value="ELECTRON TRANSPORT PROTIN SCO1/SENC FAMILY MEMBER"/>
    <property type="match status" value="1"/>
</dbReference>
<feature type="binding site" evidence="3">
    <location>
        <position position="75"/>
    </location>
    <ligand>
        <name>Cu cation</name>
        <dbReference type="ChEBI" id="CHEBI:23378"/>
    </ligand>
</feature>
<keyword evidence="3" id="KW-0479">Metal-binding</keyword>
<dbReference type="InterPro" id="IPR013766">
    <property type="entry name" value="Thioredoxin_domain"/>
</dbReference>
<dbReference type="PROSITE" id="PS51257">
    <property type="entry name" value="PROKAR_LIPOPROTEIN"/>
    <property type="match status" value="1"/>
</dbReference>
<keyword evidence="2 3" id="KW-0186">Copper</keyword>
<dbReference type="InterPro" id="IPR036249">
    <property type="entry name" value="Thioredoxin-like_sf"/>
</dbReference>
<gene>
    <name evidence="6" type="ORF">NITFAB_0740</name>
</gene>
<feature type="binding site" evidence="3">
    <location>
        <position position="71"/>
    </location>
    <ligand>
        <name>Cu cation</name>
        <dbReference type="ChEBI" id="CHEBI:23378"/>
    </ligand>
</feature>
<evidence type="ECO:0000256" key="1">
    <source>
        <dbReference type="ARBA" id="ARBA00010996"/>
    </source>
</evidence>
<evidence type="ECO:0000313" key="6">
    <source>
        <dbReference type="EMBL" id="SPS05151.1"/>
    </source>
</evidence>
<dbReference type="EMBL" id="LS423452">
    <property type="protein sequence ID" value="SPS05151.1"/>
    <property type="molecule type" value="Genomic_DNA"/>
</dbReference>
<name>A0A2X0SCP2_9PROT</name>
<accession>A0A2X0SCP2</accession>
<evidence type="ECO:0000259" key="5">
    <source>
        <dbReference type="PROSITE" id="PS51352"/>
    </source>
</evidence>
<evidence type="ECO:0000256" key="2">
    <source>
        <dbReference type="ARBA" id="ARBA00023008"/>
    </source>
</evidence>
<comment type="similarity">
    <text evidence="1">Belongs to the SCO1/2 family.</text>
</comment>
<dbReference type="CDD" id="cd02968">
    <property type="entry name" value="SCO"/>
    <property type="match status" value="1"/>
</dbReference>
<dbReference type="Gene3D" id="3.40.30.10">
    <property type="entry name" value="Glutaredoxin"/>
    <property type="match status" value="1"/>
</dbReference>
<dbReference type="SUPFAM" id="SSF52833">
    <property type="entry name" value="Thioredoxin-like"/>
    <property type="match status" value="1"/>
</dbReference>